<dbReference type="EMBL" id="JAMCCK010000181">
    <property type="protein sequence ID" value="MCL3999178.1"/>
    <property type="molecule type" value="Genomic_DNA"/>
</dbReference>
<proteinExistence type="predicted"/>
<protein>
    <submittedName>
        <fullName evidence="2">Uncharacterized protein</fullName>
    </submittedName>
</protein>
<dbReference type="RefSeq" id="WP_249493690.1">
    <property type="nucleotide sequence ID" value="NZ_JAMCCK010000181.1"/>
</dbReference>
<keyword evidence="3" id="KW-1185">Reference proteome</keyword>
<sequence>MTETKKRRLLPTGHCFCGCGQEVGIDRWFVFGHDITAADALRAVQGGLSLPQLLAEAGFGPERSVVQEAVDQAGWLRCEGCTYAGTPAGLAAHTRISSCAARKSPASAETSPGAGSGEEDGVVTPEPVAAESTRPATGQGAPPREAGSTAARSVPRVRVEAGVARGQLLPGEDDPSWNEVPLHLRQALRGPAHQLVTPVRGLLRAKEQRPVLSALRAAQRMRMTGRHWLLLMNTERGIFGSQGNSTADALFRVLGQVLAEHQPLAQDQQDVSAAPEEITVG</sequence>
<evidence type="ECO:0000256" key="1">
    <source>
        <dbReference type="SAM" id="MobiDB-lite"/>
    </source>
</evidence>
<evidence type="ECO:0000313" key="3">
    <source>
        <dbReference type="Proteomes" id="UP001202052"/>
    </source>
</evidence>
<dbReference type="Proteomes" id="UP001202052">
    <property type="component" value="Unassembled WGS sequence"/>
</dbReference>
<name>A0ABT0P8F9_9ACTN</name>
<organism evidence="2 3">
    <name type="scientific">Streptomyces lavenduligriseus</name>
    <dbReference type="NCBI Taxonomy" id="67315"/>
    <lineage>
        <taxon>Bacteria</taxon>
        <taxon>Bacillati</taxon>
        <taxon>Actinomycetota</taxon>
        <taxon>Actinomycetes</taxon>
        <taxon>Kitasatosporales</taxon>
        <taxon>Streptomycetaceae</taxon>
        <taxon>Streptomyces</taxon>
    </lineage>
</organism>
<gene>
    <name evidence="2" type="ORF">M4438_37800</name>
</gene>
<comment type="caution">
    <text evidence="2">The sequence shown here is derived from an EMBL/GenBank/DDBJ whole genome shotgun (WGS) entry which is preliminary data.</text>
</comment>
<feature type="region of interest" description="Disordered" evidence="1">
    <location>
        <begin position="103"/>
        <end position="154"/>
    </location>
</feature>
<accession>A0ABT0P8F9</accession>
<reference evidence="2 3" key="1">
    <citation type="submission" date="2022-05" db="EMBL/GenBank/DDBJ databases">
        <title>Genome Resource of Streptomyces lavenduligriseus GA1-1, a Strain with Broad-Spectrum Antifungal Activity against Phytopathogenic Fungi.</title>
        <authorList>
            <person name="Qi D."/>
        </authorList>
    </citation>
    <scope>NUCLEOTIDE SEQUENCE [LARGE SCALE GENOMIC DNA]</scope>
    <source>
        <strain evidence="2 3">GA1-1</strain>
    </source>
</reference>
<evidence type="ECO:0000313" key="2">
    <source>
        <dbReference type="EMBL" id="MCL3999178.1"/>
    </source>
</evidence>